<comment type="similarity">
    <text evidence="1">Belongs to the Mg-chelatase subunits D/I family. ComM subfamily.</text>
</comment>
<proteinExistence type="inferred from homology"/>
<evidence type="ECO:0000256" key="1">
    <source>
        <dbReference type="ARBA" id="ARBA00006354"/>
    </source>
</evidence>
<protein>
    <submittedName>
        <fullName evidence="3">Competence protein ComM</fullName>
    </submittedName>
</protein>
<dbReference type="NCBIfam" id="TIGR00368">
    <property type="entry name" value="YifB family Mg chelatase-like AAA ATPase"/>
    <property type="match status" value="1"/>
</dbReference>
<gene>
    <name evidence="3" type="primary">comM</name>
    <name evidence="3" type="ORF">Pan265_15410</name>
</gene>
<dbReference type="AlphaFoldDB" id="A0A518BXI5"/>
<dbReference type="InterPro" id="IPR003593">
    <property type="entry name" value="AAA+_ATPase"/>
</dbReference>
<accession>A0A518BXI5</accession>
<sequence>MLAQLHSFVLQGIDPLPCEVEVDVGEEGLPKTVIVGLPDAAVKESLERVRAAISNSGYPFPMARLLVNLAPADIRKEGPAYDLPIALGLLLAGGVIQTDRHRRLMVAGELALDGRVRRVSGAINLAILAERLGMEGVIVPAENAREAAAAGGVPVYPADSLGSVVSFLNGIHEIEPAARVDIEALLGDAEPAVDFGAVRGQEAAKRAMTVAAAGGHNLLMLGPAGTGKSMMSKALPGILPPLTREEALEITRIYSAVGQIPAGQSLVTRRPVRTPHHTASAVAVVGGGTVPRPGEISLAHHGVLFLDEAAEFPRAVLETLRQPLEDGAVTITRIHASLRFPARFMLLAAMNPTPGGGTPDSAGGERAMARYLGRLSGPLMDRVDLHVEVPPVPFDELTTKARGTDTATMRGQVLAARSIQSERNGGALRPNARLSGQELDRVARLEGEPLGLLKEAMAELGLSARAYDRIRRVSRTIADLEGDPEIGAHHVGEAIAYRLLDRKGLVHSGG</sequence>
<dbReference type="InterPro" id="IPR045006">
    <property type="entry name" value="CHLI-like"/>
</dbReference>
<dbReference type="RefSeq" id="WP_145445873.1">
    <property type="nucleotide sequence ID" value="NZ_CP036280.1"/>
</dbReference>
<evidence type="ECO:0000313" key="3">
    <source>
        <dbReference type="EMBL" id="QDU71689.1"/>
    </source>
</evidence>
<dbReference type="OrthoDB" id="9813147at2"/>
<dbReference type="InterPro" id="IPR027417">
    <property type="entry name" value="P-loop_NTPase"/>
</dbReference>
<dbReference type="InterPro" id="IPR025158">
    <property type="entry name" value="Mg_chelat-rel_C"/>
</dbReference>
<name>A0A518BXI5_9BACT</name>
<evidence type="ECO:0000313" key="4">
    <source>
        <dbReference type="Proteomes" id="UP000320386"/>
    </source>
</evidence>
<dbReference type="Pfam" id="PF01078">
    <property type="entry name" value="Mg_chelatase"/>
    <property type="match status" value="1"/>
</dbReference>
<dbReference type="PANTHER" id="PTHR32039">
    <property type="entry name" value="MAGNESIUM-CHELATASE SUBUNIT CHLI"/>
    <property type="match status" value="1"/>
</dbReference>
<dbReference type="SUPFAM" id="SSF52540">
    <property type="entry name" value="P-loop containing nucleoside triphosphate hydrolases"/>
    <property type="match status" value="1"/>
</dbReference>
<feature type="domain" description="AAA+ ATPase" evidence="2">
    <location>
        <begin position="214"/>
        <end position="393"/>
    </location>
</feature>
<organism evidence="3 4">
    <name type="scientific">Mucisphaera calidilacus</name>
    <dbReference type="NCBI Taxonomy" id="2527982"/>
    <lineage>
        <taxon>Bacteria</taxon>
        <taxon>Pseudomonadati</taxon>
        <taxon>Planctomycetota</taxon>
        <taxon>Phycisphaerae</taxon>
        <taxon>Phycisphaerales</taxon>
        <taxon>Phycisphaeraceae</taxon>
        <taxon>Mucisphaera</taxon>
    </lineage>
</organism>
<reference evidence="3 4" key="1">
    <citation type="submission" date="2019-02" db="EMBL/GenBank/DDBJ databases">
        <title>Deep-cultivation of Planctomycetes and their phenomic and genomic characterization uncovers novel biology.</title>
        <authorList>
            <person name="Wiegand S."/>
            <person name="Jogler M."/>
            <person name="Boedeker C."/>
            <person name="Pinto D."/>
            <person name="Vollmers J."/>
            <person name="Rivas-Marin E."/>
            <person name="Kohn T."/>
            <person name="Peeters S.H."/>
            <person name="Heuer A."/>
            <person name="Rast P."/>
            <person name="Oberbeckmann S."/>
            <person name="Bunk B."/>
            <person name="Jeske O."/>
            <person name="Meyerdierks A."/>
            <person name="Storesund J.E."/>
            <person name="Kallscheuer N."/>
            <person name="Luecker S."/>
            <person name="Lage O.M."/>
            <person name="Pohl T."/>
            <person name="Merkel B.J."/>
            <person name="Hornburger P."/>
            <person name="Mueller R.-W."/>
            <person name="Bruemmer F."/>
            <person name="Labrenz M."/>
            <person name="Spormann A.M."/>
            <person name="Op den Camp H."/>
            <person name="Overmann J."/>
            <person name="Amann R."/>
            <person name="Jetten M.S.M."/>
            <person name="Mascher T."/>
            <person name="Medema M.H."/>
            <person name="Devos D.P."/>
            <person name="Kaster A.-K."/>
            <person name="Ovreas L."/>
            <person name="Rohde M."/>
            <person name="Galperin M.Y."/>
            <person name="Jogler C."/>
        </authorList>
    </citation>
    <scope>NUCLEOTIDE SEQUENCE [LARGE SCALE GENOMIC DNA]</scope>
    <source>
        <strain evidence="3 4">Pan265</strain>
    </source>
</reference>
<dbReference type="PANTHER" id="PTHR32039:SF7">
    <property type="entry name" value="COMPETENCE PROTEIN COMM"/>
    <property type="match status" value="1"/>
</dbReference>
<dbReference type="Proteomes" id="UP000320386">
    <property type="component" value="Chromosome"/>
</dbReference>
<dbReference type="Gene3D" id="3.40.50.300">
    <property type="entry name" value="P-loop containing nucleotide triphosphate hydrolases"/>
    <property type="match status" value="1"/>
</dbReference>
<dbReference type="Pfam" id="PF13335">
    <property type="entry name" value="Mg_chelatase_C"/>
    <property type="match status" value="1"/>
</dbReference>
<dbReference type="InterPro" id="IPR020568">
    <property type="entry name" value="Ribosomal_Su5_D2-typ_SF"/>
</dbReference>
<dbReference type="InterPro" id="IPR004482">
    <property type="entry name" value="Mg_chelat-rel"/>
</dbReference>
<dbReference type="GO" id="GO:0005524">
    <property type="term" value="F:ATP binding"/>
    <property type="evidence" value="ECO:0007669"/>
    <property type="project" value="InterPro"/>
</dbReference>
<keyword evidence="4" id="KW-1185">Reference proteome</keyword>
<dbReference type="KEGG" id="mcad:Pan265_15410"/>
<evidence type="ECO:0000259" key="2">
    <source>
        <dbReference type="SMART" id="SM00382"/>
    </source>
</evidence>
<dbReference type="SMART" id="SM00382">
    <property type="entry name" value="AAA"/>
    <property type="match status" value="1"/>
</dbReference>
<dbReference type="InterPro" id="IPR014721">
    <property type="entry name" value="Ribsml_uS5_D2-typ_fold_subgr"/>
</dbReference>
<dbReference type="InterPro" id="IPR000523">
    <property type="entry name" value="Mg_chelatse_chII-like_cat_dom"/>
</dbReference>
<dbReference type="EMBL" id="CP036280">
    <property type="protein sequence ID" value="QDU71689.1"/>
    <property type="molecule type" value="Genomic_DNA"/>
</dbReference>
<dbReference type="Gene3D" id="3.30.230.10">
    <property type="match status" value="1"/>
</dbReference>
<dbReference type="SUPFAM" id="SSF54211">
    <property type="entry name" value="Ribosomal protein S5 domain 2-like"/>
    <property type="match status" value="1"/>
</dbReference>
<dbReference type="Pfam" id="PF13541">
    <property type="entry name" value="ChlI"/>
    <property type="match status" value="1"/>
</dbReference>